<evidence type="ECO:0000256" key="2">
    <source>
        <dbReference type="ARBA" id="ARBA00022801"/>
    </source>
</evidence>
<feature type="non-terminal residue" evidence="4">
    <location>
        <position position="1"/>
    </location>
</feature>
<name>A0ABN8T4H2_9CNID</name>
<evidence type="ECO:0000256" key="3">
    <source>
        <dbReference type="ARBA" id="ARBA00022840"/>
    </source>
</evidence>
<keyword evidence="3" id="KW-0067">ATP-binding</keyword>
<evidence type="ECO:0000313" key="5">
    <source>
        <dbReference type="Proteomes" id="UP001159427"/>
    </source>
</evidence>
<dbReference type="SUPFAM" id="SSF52540">
    <property type="entry name" value="P-loop containing nucleoside triphosphate hydrolases"/>
    <property type="match status" value="1"/>
</dbReference>
<dbReference type="InterPro" id="IPR027417">
    <property type="entry name" value="P-loop_NTPase"/>
</dbReference>
<dbReference type="EMBL" id="CALNXI010006831">
    <property type="protein sequence ID" value="CAH3199198.1"/>
    <property type="molecule type" value="Genomic_DNA"/>
</dbReference>
<keyword evidence="2" id="KW-0378">Hydrolase</keyword>
<dbReference type="Pfam" id="PF03266">
    <property type="entry name" value="NTPase_1"/>
    <property type="match status" value="1"/>
</dbReference>
<organism evidence="4 5">
    <name type="scientific">Porites evermanni</name>
    <dbReference type="NCBI Taxonomy" id="104178"/>
    <lineage>
        <taxon>Eukaryota</taxon>
        <taxon>Metazoa</taxon>
        <taxon>Cnidaria</taxon>
        <taxon>Anthozoa</taxon>
        <taxon>Hexacorallia</taxon>
        <taxon>Scleractinia</taxon>
        <taxon>Fungiina</taxon>
        <taxon>Poritidae</taxon>
        <taxon>Porites</taxon>
    </lineage>
</organism>
<dbReference type="InterPro" id="IPR004948">
    <property type="entry name" value="Nuc-triphosphatase_THEP1"/>
</dbReference>
<evidence type="ECO:0000313" key="4">
    <source>
        <dbReference type="EMBL" id="CAH3199198.1"/>
    </source>
</evidence>
<sequence>GVGKTTLCRKVYEVLKDKGVYVQGFYTEEVRSSTKGSRVGFDIVTLDGQRGQLARIKGDGQTARGKSSPSVGNYLVDVKSFEQLALPTISLNSDTIKVSRGTLNMVVIVDEVGKMELFSQDFVNSVRELFSSSQATILATVPISKQRPILFVDELKRRTDVELFEVSIT</sequence>
<dbReference type="PANTHER" id="PTHR43146:SF1">
    <property type="entry name" value="CANCER-RELATED NUCLEOSIDE-TRIPHOSPHATASE"/>
    <property type="match status" value="1"/>
</dbReference>
<keyword evidence="5" id="KW-1185">Reference proteome</keyword>
<proteinExistence type="predicted"/>
<reference evidence="4 5" key="1">
    <citation type="submission" date="2022-05" db="EMBL/GenBank/DDBJ databases">
        <authorList>
            <consortium name="Genoscope - CEA"/>
            <person name="William W."/>
        </authorList>
    </citation>
    <scope>NUCLEOTIDE SEQUENCE [LARGE SCALE GENOMIC DNA]</scope>
</reference>
<gene>
    <name evidence="4" type="ORF">PEVE_00039145</name>
</gene>
<dbReference type="Proteomes" id="UP001159427">
    <property type="component" value="Unassembled WGS sequence"/>
</dbReference>
<accession>A0ABN8T4H2</accession>
<evidence type="ECO:0000256" key="1">
    <source>
        <dbReference type="ARBA" id="ARBA00022741"/>
    </source>
</evidence>
<comment type="caution">
    <text evidence="4">The sequence shown here is derived from an EMBL/GenBank/DDBJ whole genome shotgun (WGS) entry which is preliminary data.</text>
</comment>
<evidence type="ECO:0008006" key="6">
    <source>
        <dbReference type="Google" id="ProtNLM"/>
    </source>
</evidence>
<protein>
    <recommendedName>
        <fullName evidence="6">Cancer-related nucleoside-triphosphatase</fullName>
    </recommendedName>
</protein>
<dbReference type="PANTHER" id="PTHR43146">
    <property type="entry name" value="CANCER-RELATED NUCLEOSIDE-TRIPHOSPHATASE"/>
    <property type="match status" value="1"/>
</dbReference>
<keyword evidence="1" id="KW-0547">Nucleotide-binding</keyword>
<dbReference type="Gene3D" id="3.40.50.300">
    <property type="entry name" value="P-loop containing nucleotide triphosphate hydrolases"/>
    <property type="match status" value="1"/>
</dbReference>